<protein>
    <submittedName>
        <fullName evidence="7">Alpha-2-macroglobulin family protein</fullName>
    </submittedName>
</protein>
<evidence type="ECO:0000256" key="1">
    <source>
        <dbReference type="ARBA" id="ARBA00010556"/>
    </source>
</evidence>
<dbReference type="Pfam" id="PF11974">
    <property type="entry name" value="bMG3"/>
    <property type="match status" value="1"/>
</dbReference>
<dbReference type="Pfam" id="PF00207">
    <property type="entry name" value="A2M"/>
    <property type="match status" value="1"/>
</dbReference>
<dbReference type="SUPFAM" id="SSF48239">
    <property type="entry name" value="Terpenoid cyclases/Protein prenyltransferases"/>
    <property type="match status" value="1"/>
</dbReference>
<dbReference type="InterPro" id="IPR051802">
    <property type="entry name" value="YfhM-like"/>
</dbReference>
<comment type="similarity">
    <text evidence="1">Belongs to the protease inhibitor I39 (alpha-2-macroglobulin) family. Bacterial alpha-2-macroglobulin subfamily.</text>
</comment>
<dbReference type="CDD" id="cd01100">
    <property type="entry name" value="APPLE_Factor_XI_like"/>
    <property type="match status" value="1"/>
</dbReference>
<dbReference type="InterPro" id="IPR011625">
    <property type="entry name" value="A2M_N_BRD"/>
</dbReference>
<dbReference type="Pfam" id="PF07678">
    <property type="entry name" value="TED_complement"/>
    <property type="match status" value="1"/>
</dbReference>
<dbReference type="PANTHER" id="PTHR40094:SF1">
    <property type="entry name" value="UBIQUITIN DOMAIN-CONTAINING PROTEIN"/>
    <property type="match status" value="1"/>
</dbReference>
<dbReference type="GO" id="GO:0004866">
    <property type="term" value="F:endopeptidase inhibitor activity"/>
    <property type="evidence" value="ECO:0007669"/>
    <property type="project" value="InterPro"/>
</dbReference>
<dbReference type="InterPro" id="IPR003609">
    <property type="entry name" value="Pan_app"/>
</dbReference>
<dbReference type="RefSeq" id="WP_197312792.1">
    <property type="nucleotide sequence ID" value="NZ_JADZLT010000056.1"/>
</dbReference>
<evidence type="ECO:0000313" key="8">
    <source>
        <dbReference type="Proteomes" id="UP000631694"/>
    </source>
</evidence>
<evidence type="ECO:0000313" key="7">
    <source>
        <dbReference type="EMBL" id="MBH0239710.1"/>
    </source>
</evidence>
<keyword evidence="3" id="KW-0677">Repeat</keyword>
<accession>A0A931N053</accession>
<dbReference type="Proteomes" id="UP000631694">
    <property type="component" value="Unassembled WGS sequence"/>
</dbReference>
<evidence type="ECO:0000259" key="6">
    <source>
        <dbReference type="PROSITE" id="PS50948"/>
    </source>
</evidence>
<dbReference type="Pfam" id="PF17962">
    <property type="entry name" value="bMG6"/>
    <property type="match status" value="1"/>
</dbReference>
<dbReference type="PIRSF" id="PIRSF038980">
    <property type="entry name" value="A2M_bac"/>
    <property type="match status" value="1"/>
</dbReference>
<dbReference type="Pfam" id="PF17972">
    <property type="entry name" value="bMG5"/>
    <property type="match status" value="1"/>
</dbReference>
<organism evidence="7 8">
    <name type="scientific">Methylobrevis albus</name>
    <dbReference type="NCBI Taxonomy" id="2793297"/>
    <lineage>
        <taxon>Bacteria</taxon>
        <taxon>Pseudomonadati</taxon>
        <taxon>Pseudomonadota</taxon>
        <taxon>Alphaproteobacteria</taxon>
        <taxon>Hyphomicrobiales</taxon>
        <taxon>Pleomorphomonadaceae</taxon>
        <taxon>Methylobrevis</taxon>
    </lineage>
</organism>
<dbReference type="InterPro" id="IPR002890">
    <property type="entry name" value="MG2"/>
</dbReference>
<name>A0A931N053_9HYPH</name>
<dbReference type="InterPro" id="IPR041203">
    <property type="entry name" value="Bact_A2M_MG5"/>
</dbReference>
<feature type="signal peptide" evidence="5">
    <location>
        <begin position="1"/>
        <end position="27"/>
    </location>
</feature>
<dbReference type="InterPro" id="IPR011626">
    <property type="entry name" value="Alpha-macroglobulin_TED"/>
</dbReference>
<dbReference type="InterPro" id="IPR047565">
    <property type="entry name" value="Alpha-macroglob_thiol-ester_cl"/>
</dbReference>
<dbReference type="Pfam" id="PF01835">
    <property type="entry name" value="MG2"/>
    <property type="match status" value="1"/>
</dbReference>
<dbReference type="Pfam" id="PF07703">
    <property type="entry name" value="A2M_BRD"/>
    <property type="match status" value="1"/>
</dbReference>
<dbReference type="CDD" id="cd02891">
    <property type="entry name" value="A2M_like"/>
    <property type="match status" value="1"/>
</dbReference>
<dbReference type="PROSITE" id="PS50948">
    <property type="entry name" value="PAN"/>
    <property type="match status" value="1"/>
</dbReference>
<evidence type="ECO:0000256" key="5">
    <source>
        <dbReference type="SAM" id="SignalP"/>
    </source>
</evidence>
<dbReference type="SUPFAM" id="SSF57414">
    <property type="entry name" value="Hairpin loop containing domain-like"/>
    <property type="match status" value="1"/>
</dbReference>
<evidence type="ECO:0000256" key="2">
    <source>
        <dbReference type="ARBA" id="ARBA00022729"/>
    </source>
</evidence>
<dbReference type="Pfam" id="PF21142">
    <property type="entry name" value="A2M_bMG2"/>
    <property type="match status" value="1"/>
</dbReference>
<dbReference type="InterPro" id="IPR041246">
    <property type="entry name" value="Bact_MG10"/>
</dbReference>
<dbReference type="InterPro" id="IPR026284">
    <property type="entry name" value="A2MG_proteobact"/>
</dbReference>
<dbReference type="GO" id="GO:0006508">
    <property type="term" value="P:proteolysis"/>
    <property type="evidence" value="ECO:0007669"/>
    <property type="project" value="InterPro"/>
</dbReference>
<keyword evidence="8" id="KW-1185">Reference proteome</keyword>
<evidence type="ECO:0000256" key="3">
    <source>
        <dbReference type="ARBA" id="ARBA00022737"/>
    </source>
</evidence>
<dbReference type="Gene3D" id="3.50.4.10">
    <property type="entry name" value="Hepatocyte Growth Factor"/>
    <property type="match status" value="1"/>
</dbReference>
<dbReference type="Pfam" id="PF17973">
    <property type="entry name" value="bMG10"/>
    <property type="match status" value="1"/>
</dbReference>
<dbReference type="InterPro" id="IPR021868">
    <property type="entry name" value="Alpha_2_Macroglob_MG3"/>
</dbReference>
<dbReference type="Pfam" id="PF14295">
    <property type="entry name" value="PAN_4"/>
    <property type="match status" value="1"/>
</dbReference>
<feature type="chain" id="PRO_5038071608" evidence="5">
    <location>
        <begin position="28"/>
        <end position="1824"/>
    </location>
</feature>
<dbReference type="SMART" id="SM00223">
    <property type="entry name" value="APPLE"/>
    <property type="match status" value="1"/>
</dbReference>
<dbReference type="PANTHER" id="PTHR40094">
    <property type="entry name" value="ALPHA-2-MACROGLOBULIN HOMOLOG"/>
    <property type="match status" value="1"/>
</dbReference>
<keyword evidence="2 5" id="KW-0732">Signal</keyword>
<sequence>MGIAATWFGRLLAAVVLCAGLTAAAGAAERRVITTEGADYFGQDLGTLKEVDLSACEAACIADTACRAFTYNTSARWCFLKSSFGDLRAFAGAVSGRIVEGTVATADTEAARLAELGFLAQRNVDEARRLAGEIAGQSVSGSIDAILADAAAITPSDPLAASNRLKEALRLAPERFDIWATFARTIGSASTDDWETRERIRLESRAGAVGAYLRAVTDDERFEGLQLISEAMAAAEVWRPAIKAARAALAIRPDPVLSARLDQLVGEHGFRVTEHTIDTKSASPRICVVFTETLAAPPGDIGDFVTVNGSQSLPVELEGNQVCVDGVAYGERYRVTLRPGIMAADGERLERAADLDIYVRDRDPQLRFVGRAYVLPAGGEATIPVISVNVDTIEARLLRVGDRSLAAEVGRGRFLRQLAQYEAGEIAEQTGEEVWTGFVDVTRDLNRDVTTTLPVGELVTDLEPGVYVLTARVPSKTESWSADATQWFVVTDIGLSTLSGNDGLHAFARSLANAGPVGGAKLRLIAMNDEVLGEATADAEGYARFDAGLMRGSGGSAPALLVAETEAGDYSFLALNKAPFDLTDRGVEGRTPPAPVDVFMTTERGVYRPGETVHVTALARDPTATALGGVALTLVTIRPDGVEHGRELVADAGLGGRDLALSLPEGAMRGSWRVAAYTDPKGPSLAEAMFLVEDFVPERLTFDLAPEGESFDPEAPGAVDLDVRYLYGAPAPGLAVEGTVLFRPAAGLAAFPGVRFGTAGETFDPAISYLSGVSTDETGRATLPLTAPEAPATSLPLEAQLSIRVLDTSGRPVERQAVLPVAASQGRIGLDPAFDGAVDEGGNATIAIVAVGADGAATAAGGLAWTLSKVETQFQWYSADGEWNFEQVKVRTRVADGTVDVAAGERPRVEARVEWGEYELAVRDPSGALLPASMSFEAGWYVAPAAEDTPDAIKVTLDKPRYRIGDTVRARIEPRFAGVALVQVVDDRLIAMQSVEVPLEGTTIEFPVTDAWGPGAYVTASLFRPMDLEAKRMPGRAVGLTYAGVDPGDRRLAVEIELPADPAPRSDLPVAVTLANLPAGEEAYVTVAAVDVGILNLTRFATPDPDGWYFGQRRLGMEIRDLYGQLIDRMIGSRGVVRSGGDGSGLSRFSGTPPTEQLVAFFQGVTRVGADGKVELSVPIPDFNGSVRIMVQAWSKTGVGHGEREVLVRDPVVVNASLPAFLAPGDRSRLLLDVTHLEGSAGAMSIAVTADGGIVEIDAAAGRRSFDLADGGRTQLLVPVTGLEVGDETIDVALTTPDGTVLTKRLTLGVRANEPPVVRSWSLPLETAGTITLDDGVFADFVPGSGAASVLVGGAAGIDLPGLVRTLDRYPYGCAEQITSRALPLVYLDDVIVAAGLTGEAPVRERVQQAITAVLANQSSSGAFGLWAPGSGDTWLDAYVTDFLTRAREKGYAVPDIAFDLAVTNLRNQIAYASDFSWGGQDVAYALYVLARNGRASIGDLRYYGEAKLENFATPLARAQIGAALALYGDNPRAATVFQSAIAALKRGESDRGWRSDYGSDLRDGAAVLTLASETRSDGVDLGDLAASLAAAQAGRRYTSTQEQAWMLLAANALLTGEARPRLAIDGRPVDGVFTRNLSAIELAASPLVIENRGDRRIEARITALGAPAVPEPAGGEGYGIVREYLDLDGNAVDPAAVKLGDRLVAVITVTSTEQVAARLVVSDPLPAGFAIDNPNLISAGDVSALAGLDLQAAVARTEFRADRFVAALDRTGGDPTEFQLAYMVRAIAPGAFAHPAASVEDMYRPEKRARTDSGRVEIVGPVQ</sequence>
<dbReference type="InterPro" id="IPR049120">
    <property type="entry name" value="A2M_bMG2"/>
</dbReference>
<dbReference type="GO" id="GO:0005615">
    <property type="term" value="C:extracellular space"/>
    <property type="evidence" value="ECO:0007669"/>
    <property type="project" value="InterPro"/>
</dbReference>
<dbReference type="InterPro" id="IPR000177">
    <property type="entry name" value="Apple"/>
</dbReference>
<keyword evidence="4" id="KW-1015">Disulfide bond</keyword>
<gene>
    <name evidence="7" type="ORF">I5731_17960</name>
</gene>
<dbReference type="Gene3D" id="2.60.40.1930">
    <property type="match status" value="1"/>
</dbReference>
<reference evidence="7" key="1">
    <citation type="submission" date="2020-12" db="EMBL/GenBank/DDBJ databases">
        <title>Methylobrevis albus sp. nov., isolated from fresh water lack sediment.</title>
        <authorList>
            <person name="Zou Q."/>
        </authorList>
    </citation>
    <scope>NUCLEOTIDE SEQUENCE</scope>
    <source>
        <strain evidence="7">L22</strain>
    </source>
</reference>
<feature type="domain" description="Apple" evidence="6">
    <location>
        <begin position="18"/>
        <end position="103"/>
    </location>
</feature>
<dbReference type="InterPro" id="IPR001599">
    <property type="entry name" value="Macroglobln_a2"/>
</dbReference>
<dbReference type="InterPro" id="IPR008930">
    <property type="entry name" value="Terpenoid_cyclase/PrenylTrfase"/>
</dbReference>
<dbReference type="SMART" id="SM01359">
    <property type="entry name" value="A2M_N_2"/>
    <property type="match status" value="1"/>
</dbReference>
<dbReference type="SMART" id="SM01419">
    <property type="entry name" value="Thiol-ester_cl"/>
    <property type="match status" value="1"/>
</dbReference>
<dbReference type="Gene3D" id="1.50.10.20">
    <property type="match status" value="1"/>
</dbReference>
<comment type="caution">
    <text evidence="7">The sequence shown here is derived from an EMBL/GenBank/DDBJ whole genome shotgun (WGS) entry which is preliminary data.</text>
</comment>
<dbReference type="EMBL" id="JADZLT010000056">
    <property type="protein sequence ID" value="MBH0239710.1"/>
    <property type="molecule type" value="Genomic_DNA"/>
</dbReference>
<dbReference type="InterPro" id="IPR041462">
    <property type="entry name" value="Bact_A2M_MG6"/>
</dbReference>
<dbReference type="SMART" id="SM01360">
    <property type="entry name" value="A2M"/>
    <property type="match status" value="1"/>
</dbReference>
<evidence type="ECO:0000256" key="4">
    <source>
        <dbReference type="ARBA" id="ARBA00023157"/>
    </source>
</evidence>
<proteinExistence type="inferred from homology"/>